<accession>A0ABV0LGZ1</accession>
<sequence length="412" mass="41817">MLRNRRLFLAATLIDALGSGLWVPFALLFLVHGQGMGLVDAGTSLSAGALLALVTGPVAGMAMDRFGPRALLVAGNLVRVGAFAAYPLVHTGWAVAAVSAVAGFGDRLFWTCNAPMAALLTTGSDTDRMLATQTAGRFAGAGVGAAAMALLPPFTSPWAFHLLAYANAASFAAAALLLRLLKGTFVAPAATNVPFSPPDAPKVPFGGWRAVFGDRAFLGFCGTHLAFTLASASKFAVLPIVVRDLLHGPQWIAGTAITLGTVVVVTAQRPIVAMLAGRSRTAGLIGAAVLFSACFALLVPLASVPLQVATGLILVTSLGFAIAEAMFGPTATAAAAAAAPPGAEGRASSLFQLSWGLPVAVAPGLLAVLLSMSNALTWSILALTCASAVPALLVLRKKLPDALREPSPPVPA</sequence>
<dbReference type="RefSeq" id="WP_348952848.1">
    <property type="nucleotide sequence ID" value="NZ_JBDZYD010000007.1"/>
</dbReference>
<dbReference type="InterPro" id="IPR050171">
    <property type="entry name" value="MFS_Transporters"/>
</dbReference>
<dbReference type="PANTHER" id="PTHR23517:SF2">
    <property type="entry name" value="MULTIDRUG RESISTANCE PROTEIN MDTH"/>
    <property type="match status" value="1"/>
</dbReference>
<proteinExistence type="predicted"/>
<feature type="transmembrane region" description="Helical" evidence="7">
    <location>
        <begin position="250"/>
        <end position="272"/>
    </location>
</feature>
<keyword evidence="3" id="KW-1003">Cell membrane</keyword>
<feature type="transmembrane region" description="Helical" evidence="7">
    <location>
        <begin position="216"/>
        <end position="238"/>
    </location>
</feature>
<dbReference type="Proteomes" id="UP001440984">
    <property type="component" value="Unassembled WGS sequence"/>
</dbReference>
<keyword evidence="10" id="KW-1185">Reference proteome</keyword>
<dbReference type="Pfam" id="PF07690">
    <property type="entry name" value="MFS_1"/>
    <property type="match status" value="1"/>
</dbReference>
<evidence type="ECO:0000313" key="9">
    <source>
        <dbReference type="EMBL" id="MEQ0562525.1"/>
    </source>
</evidence>
<feature type="transmembrane region" description="Helical" evidence="7">
    <location>
        <begin position="284"/>
        <end position="306"/>
    </location>
</feature>
<dbReference type="InterPro" id="IPR011701">
    <property type="entry name" value="MFS"/>
</dbReference>
<feature type="transmembrane region" description="Helical" evidence="7">
    <location>
        <begin position="350"/>
        <end position="370"/>
    </location>
</feature>
<name>A0ABV0LGZ1_9PSEU</name>
<keyword evidence="2" id="KW-0813">Transport</keyword>
<dbReference type="SUPFAM" id="SSF103473">
    <property type="entry name" value="MFS general substrate transporter"/>
    <property type="match status" value="1"/>
</dbReference>
<keyword evidence="5 7" id="KW-1133">Transmembrane helix</keyword>
<dbReference type="Gene3D" id="1.20.1250.20">
    <property type="entry name" value="MFS general substrate transporter like domains"/>
    <property type="match status" value="1"/>
</dbReference>
<feature type="transmembrane region" description="Helical" evidence="7">
    <location>
        <begin position="43"/>
        <end position="63"/>
    </location>
</feature>
<evidence type="ECO:0000256" key="1">
    <source>
        <dbReference type="ARBA" id="ARBA00004651"/>
    </source>
</evidence>
<keyword evidence="6 7" id="KW-0472">Membrane</keyword>
<dbReference type="PANTHER" id="PTHR23517">
    <property type="entry name" value="RESISTANCE PROTEIN MDTM, PUTATIVE-RELATED-RELATED"/>
    <property type="match status" value="1"/>
</dbReference>
<feature type="transmembrane region" description="Helical" evidence="7">
    <location>
        <begin position="158"/>
        <end position="178"/>
    </location>
</feature>
<protein>
    <submittedName>
        <fullName evidence="8">MFS transporter</fullName>
    </submittedName>
</protein>
<comment type="subcellular location">
    <subcellularLocation>
        <location evidence="1">Cell membrane</location>
        <topology evidence="1">Multi-pass membrane protein</topology>
    </subcellularLocation>
</comment>
<gene>
    <name evidence="8" type="ORF">ABJI51_20895</name>
    <name evidence="9" type="ORF">ABJI51_25885</name>
</gene>
<feature type="transmembrane region" description="Helical" evidence="7">
    <location>
        <begin position="376"/>
        <end position="395"/>
    </location>
</feature>
<keyword evidence="4 7" id="KW-0812">Transmembrane</keyword>
<evidence type="ECO:0000256" key="6">
    <source>
        <dbReference type="ARBA" id="ARBA00023136"/>
    </source>
</evidence>
<reference evidence="8 10" key="1">
    <citation type="submission" date="2024-05" db="EMBL/GenBank/DDBJ databases">
        <authorList>
            <person name="Zhao H."/>
            <person name="Xu Y."/>
            <person name="Lin S."/>
            <person name="Spain J.C."/>
            <person name="Zhou N.-Y."/>
        </authorList>
    </citation>
    <scope>NUCLEOTIDE SEQUENCE [LARGE SCALE GENOMIC DNA]</scope>
    <source>
        <strain evidence="8 10">NEAU-NG30</strain>
    </source>
</reference>
<evidence type="ECO:0000256" key="5">
    <source>
        <dbReference type="ARBA" id="ARBA00022989"/>
    </source>
</evidence>
<dbReference type="InterPro" id="IPR036259">
    <property type="entry name" value="MFS_trans_sf"/>
</dbReference>
<evidence type="ECO:0000313" key="10">
    <source>
        <dbReference type="Proteomes" id="UP001440984"/>
    </source>
</evidence>
<evidence type="ECO:0000313" key="8">
    <source>
        <dbReference type="EMBL" id="MEQ0561551.1"/>
    </source>
</evidence>
<evidence type="ECO:0000256" key="2">
    <source>
        <dbReference type="ARBA" id="ARBA00022448"/>
    </source>
</evidence>
<evidence type="ECO:0000256" key="3">
    <source>
        <dbReference type="ARBA" id="ARBA00022475"/>
    </source>
</evidence>
<feature type="transmembrane region" description="Helical" evidence="7">
    <location>
        <begin position="312"/>
        <end position="338"/>
    </location>
</feature>
<evidence type="ECO:0000256" key="4">
    <source>
        <dbReference type="ARBA" id="ARBA00022692"/>
    </source>
</evidence>
<feature type="transmembrane region" description="Helical" evidence="7">
    <location>
        <begin position="7"/>
        <end position="31"/>
    </location>
</feature>
<dbReference type="EMBL" id="JBDZYD010000007">
    <property type="protein sequence ID" value="MEQ0561551.1"/>
    <property type="molecule type" value="Genomic_DNA"/>
</dbReference>
<organism evidence="8 10">
    <name type="scientific">Amycolatopsis melonis</name>
    <dbReference type="NCBI Taxonomy" id="3156488"/>
    <lineage>
        <taxon>Bacteria</taxon>
        <taxon>Bacillati</taxon>
        <taxon>Actinomycetota</taxon>
        <taxon>Actinomycetes</taxon>
        <taxon>Pseudonocardiales</taxon>
        <taxon>Pseudonocardiaceae</taxon>
        <taxon>Amycolatopsis</taxon>
    </lineage>
</organism>
<dbReference type="EMBL" id="JBDZYD010000010">
    <property type="protein sequence ID" value="MEQ0562525.1"/>
    <property type="molecule type" value="Genomic_DNA"/>
</dbReference>
<comment type="caution">
    <text evidence="8">The sequence shown here is derived from an EMBL/GenBank/DDBJ whole genome shotgun (WGS) entry which is preliminary data.</text>
</comment>
<evidence type="ECO:0000256" key="7">
    <source>
        <dbReference type="SAM" id="Phobius"/>
    </source>
</evidence>